<reference evidence="3" key="1">
    <citation type="submission" date="2013-02" db="EMBL/GenBank/DDBJ databases">
        <authorList>
            <person name="Hughes D."/>
        </authorList>
    </citation>
    <scope>NUCLEOTIDE SEQUENCE</scope>
    <source>
        <strain>Durham</strain>
        <strain evidence="3">NC isolate 2 -- Noor lab</strain>
    </source>
</reference>
<sequence>RKKDCVTIATDSRFGVQAQTIDTDFEKIHQDAPKMFLGLVGLQIDIRFLTVRERLAFRKSYEIRESREMTPKVFSSMFSNFLYERRLGPYFIVIAGLDPETSEPFICNMDLIGYPNLPDDFVVEGLCGEQLYGMCATLWKLYLEPDPFFEVISQSIFNAFDRDAISSWGATVYIIEKDKITVKKLKTRMD</sequence>
<dbReference type="GO" id="GO:0005737">
    <property type="term" value="C:cytoplasm"/>
    <property type="evidence" value="ECO:0007669"/>
    <property type="project" value="TreeGrafter"/>
</dbReference>
<dbReference type="STRING" id="36166.T1H734"/>
<dbReference type="HOGENOM" id="CLU_035750_10_0_1"/>
<evidence type="ECO:0000256" key="1">
    <source>
        <dbReference type="ARBA" id="ARBA00026071"/>
    </source>
</evidence>
<accession>T1H734</accession>
<evidence type="ECO:0000313" key="2">
    <source>
        <dbReference type="EnsemblMetazoa" id="MESCA012516-PA"/>
    </source>
</evidence>
<dbReference type="InterPro" id="IPR001353">
    <property type="entry name" value="Proteasome_sua/b"/>
</dbReference>
<dbReference type="EnsemblMetazoa" id="MESCA012516-RA">
    <property type="protein sequence ID" value="MESCA012516-PA"/>
    <property type="gene ID" value="MESCA012516"/>
</dbReference>
<organism evidence="2 3">
    <name type="scientific">Megaselia scalaris</name>
    <name type="common">Humpbacked fly</name>
    <name type="synonym">Phora scalaris</name>
    <dbReference type="NCBI Taxonomy" id="36166"/>
    <lineage>
        <taxon>Eukaryota</taxon>
        <taxon>Metazoa</taxon>
        <taxon>Ecdysozoa</taxon>
        <taxon>Arthropoda</taxon>
        <taxon>Hexapoda</taxon>
        <taxon>Insecta</taxon>
        <taxon>Pterygota</taxon>
        <taxon>Neoptera</taxon>
        <taxon>Endopterygota</taxon>
        <taxon>Diptera</taxon>
        <taxon>Brachycera</taxon>
        <taxon>Muscomorpha</taxon>
        <taxon>Platypezoidea</taxon>
        <taxon>Phoridae</taxon>
        <taxon>Megaseliini</taxon>
        <taxon>Megaselia</taxon>
    </lineage>
</organism>
<dbReference type="Pfam" id="PF00227">
    <property type="entry name" value="Proteasome"/>
    <property type="match status" value="1"/>
</dbReference>
<comment type="subunit">
    <text evidence="1">The 26S proteasome consists of a 20S proteasome core and two 19S regulatory subunits. The 20S proteasome core is composed of 28 subunits that are arranged in four stacked rings, resulting in a barrel-shaped structure. The two end rings are each formed by seven alpha subunits, and the two central rings are each formed by seven beta subunits. The catalytic chamber with the active sites is on the inside of the barrel.</text>
</comment>
<dbReference type="AlphaFoldDB" id="T1H734"/>
<evidence type="ECO:0000313" key="3">
    <source>
        <dbReference type="Proteomes" id="UP000015102"/>
    </source>
</evidence>
<dbReference type="OMA" id="CSEQLYG"/>
<dbReference type="GO" id="GO:0051603">
    <property type="term" value="P:proteolysis involved in protein catabolic process"/>
    <property type="evidence" value="ECO:0007669"/>
    <property type="project" value="InterPro"/>
</dbReference>
<protein>
    <submittedName>
        <fullName evidence="2">Uncharacterized protein</fullName>
    </submittedName>
</protein>
<reference evidence="2" key="2">
    <citation type="submission" date="2015-06" db="UniProtKB">
        <authorList>
            <consortium name="EnsemblMetazoa"/>
        </authorList>
    </citation>
    <scope>IDENTIFICATION</scope>
</reference>
<dbReference type="GO" id="GO:0005839">
    <property type="term" value="C:proteasome core complex"/>
    <property type="evidence" value="ECO:0007669"/>
    <property type="project" value="InterPro"/>
</dbReference>
<name>T1H734_MEGSC</name>
<dbReference type="PANTHER" id="PTHR32194">
    <property type="entry name" value="METALLOPROTEASE TLDD"/>
    <property type="match status" value="1"/>
</dbReference>
<dbReference type="Proteomes" id="UP000015102">
    <property type="component" value="Unassembled WGS sequence"/>
</dbReference>
<dbReference type="Gene3D" id="3.60.20.10">
    <property type="entry name" value="Glutamine Phosphoribosylpyrophosphate, subunit 1, domain 1"/>
    <property type="match status" value="1"/>
</dbReference>
<dbReference type="InterPro" id="IPR029055">
    <property type="entry name" value="Ntn_hydrolases_N"/>
</dbReference>
<dbReference type="InterPro" id="IPR023333">
    <property type="entry name" value="Proteasome_suB-type"/>
</dbReference>
<keyword evidence="3" id="KW-1185">Reference proteome</keyword>
<dbReference type="PANTHER" id="PTHR32194:SF10">
    <property type="entry name" value="PROTEASOME SUBUNIT BETA TYPE-3"/>
    <property type="match status" value="1"/>
</dbReference>
<dbReference type="SUPFAM" id="SSF56235">
    <property type="entry name" value="N-terminal nucleophile aminohydrolases (Ntn hydrolases)"/>
    <property type="match status" value="1"/>
</dbReference>
<proteinExistence type="predicted"/>